<name>A0ABS9WD72_9ACTN</name>
<keyword evidence="7" id="KW-1185">Reference proteome</keyword>
<comment type="similarity">
    <text evidence="1">Belongs to the LysR transcriptional regulatory family.</text>
</comment>
<dbReference type="PANTHER" id="PTHR30126:SF91">
    <property type="entry name" value="LYSR FAMILY TRANSCRIPTIONAL REGULATOR"/>
    <property type="match status" value="1"/>
</dbReference>
<dbReference type="InterPro" id="IPR005119">
    <property type="entry name" value="LysR_subst-bd"/>
</dbReference>
<protein>
    <submittedName>
        <fullName evidence="6">LysR family transcriptional regulator</fullName>
    </submittedName>
</protein>
<dbReference type="PRINTS" id="PR00039">
    <property type="entry name" value="HTHLYSR"/>
</dbReference>
<dbReference type="Pfam" id="PF00126">
    <property type="entry name" value="HTH_1"/>
    <property type="match status" value="1"/>
</dbReference>
<evidence type="ECO:0000313" key="6">
    <source>
        <dbReference type="EMBL" id="MCI2240759.1"/>
    </source>
</evidence>
<accession>A0ABS9WD72</accession>
<evidence type="ECO:0000256" key="4">
    <source>
        <dbReference type="ARBA" id="ARBA00023163"/>
    </source>
</evidence>
<keyword evidence="3" id="KW-0238">DNA-binding</keyword>
<proteinExistence type="inferred from homology"/>
<dbReference type="Pfam" id="PF03466">
    <property type="entry name" value="LysR_substrate"/>
    <property type="match status" value="1"/>
</dbReference>
<evidence type="ECO:0000256" key="1">
    <source>
        <dbReference type="ARBA" id="ARBA00009437"/>
    </source>
</evidence>
<dbReference type="SUPFAM" id="SSF53850">
    <property type="entry name" value="Periplasmic binding protein-like II"/>
    <property type="match status" value="1"/>
</dbReference>
<gene>
    <name evidence="6" type="ORF">LPT13_00085</name>
</gene>
<keyword evidence="2" id="KW-0805">Transcription regulation</keyword>
<dbReference type="RefSeq" id="WP_242162311.1">
    <property type="nucleotide sequence ID" value="NZ_JAJMLW010000001.1"/>
</dbReference>
<comment type="caution">
    <text evidence="6">The sequence shown here is derived from an EMBL/GenBank/DDBJ whole genome shotgun (WGS) entry which is preliminary data.</text>
</comment>
<dbReference type="SUPFAM" id="SSF46785">
    <property type="entry name" value="Winged helix' DNA-binding domain"/>
    <property type="match status" value="1"/>
</dbReference>
<reference evidence="6" key="1">
    <citation type="submission" date="2021-11" db="EMBL/GenBank/DDBJ databases">
        <title>A Novel Adlercreutzia Species, isolated from a Allomyrina dichotoma larva feces.</title>
        <authorList>
            <person name="Suh M.K."/>
        </authorList>
    </citation>
    <scope>NUCLEOTIDE SEQUENCE</scope>
    <source>
        <strain evidence="6">JBNU-10</strain>
    </source>
</reference>
<dbReference type="Proteomes" id="UP001430755">
    <property type="component" value="Unassembled WGS sequence"/>
</dbReference>
<organism evidence="6 7">
    <name type="scientific">Adlercreutzia faecimuris</name>
    <dbReference type="NCBI Taxonomy" id="2897341"/>
    <lineage>
        <taxon>Bacteria</taxon>
        <taxon>Bacillati</taxon>
        <taxon>Actinomycetota</taxon>
        <taxon>Coriobacteriia</taxon>
        <taxon>Eggerthellales</taxon>
        <taxon>Eggerthellaceae</taxon>
        <taxon>Adlercreutzia</taxon>
    </lineage>
</organism>
<evidence type="ECO:0000256" key="2">
    <source>
        <dbReference type="ARBA" id="ARBA00023015"/>
    </source>
</evidence>
<dbReference type="Gene3D" id="1.10.10.10">
    <property type="entry name" value="Winged helix-like DNA-binding domain superfamily/Winged helix DNA-binding domain"/>
    <property type="match status" value="1"/>
</dbReference>
<dbReference type="InterPro" id="IPR036390">
    <property type="entry name" value="WH_DNA-bd_sf"/>
</dbReference>
<dbReference type="EMBL" id="JAJMLW010000001">
    <property type="protein sequence ID" value="MCI2240759.1"/>
    <property type="molecule type" value="Genomic_DNA"/>
</dbReference>
<dbReference type="PROSITE" id="PS50931">
    <property type="entry name" value="HTH_LYSR"/>
    <property type="match status" value="1"/>
</dbReference>
<dbReference type="InterPro" id="IPR036388">
    <property type="entry name" value="WH-like_DNA-bd_sf"/>
</dbReference>
<dbReference type="Gene3D" id="3.40.190.10">
    <property type="entry name" value="Periplasmic binding protein-like II"/>
    <property type="match status" value="2"/>
</dbReference>
<sequence>MQDFRVRTFLTVCRTLNYTRAAEELHITQPAVSQHIAYLEKEYGADLFTYRRKKLELTKAGLVLRDALSTMAHDESMLRERVSALASGSAVELSIGMTLTAGEYLAAAPLAEYLAARPDIRATVRSGGTRRLIELLDAGTVDCAFVEGLFDKSAYEWDVFRTERLICVCAAGHRFAREPQTVEDLLGERLVTREPGSGTRAVLDHALAARNLSIEGFADTLIAESLGVIKVMVAHDLGVAFLYEAAVQRELQEGSLKEVPLAGPPIQHDIAFIRLKGSAFEPELQALFDALRERS</sequence>
<evidence type="ECO:0000313" key="7">
    <source>
        <dbReference type="Proteomes" id="UP001430755"/>
    </source>
</evidence>
<dbReference type="PANTHER" id="PTHR30126">
    <property type="entry name" value="HTH-TYPE TRANSCRIPTIONAL REGULATOR"/>
    <property type="match status" value="1"/>
</dbReference>
<feature type="domain" description="HTH lysR-type" evidence="5">
    <location>
        <begin position="1"/>
        <end position="58"/>
    </location>
</feature>
<keyword evidence="4" id="KW-0804">Transcription</keyword>
<evidence type="ECO:0000259" key="5">
    <source>
        <dbReference type="PROSITE" id="PS50931"/>
    </source>
</evidence>
<dbReference type="InterPro" id="IPR000847">
    <property type="entry name" value="LysR_HTH_N"/>
</dbReference>
<evidence type="ECO:0000256" key="3">
    <source>
        <dbReference type="ARBA" id="ARBA00023125"/>
    </source>
</evidence>